<dbReference type="AlphaFoldDB" id="M7P232"/>
<keyword evidence="5" id="KW-0378">Hydrolase</keyword>
<evidence type="ECO:0000313" key="12">
    <source>
        <dbReference type="EMBL" id="EMR13537.1"/>
    </source>
</evidence>
<dbReference type="GO" id="GO:0071972">
    <property type="term" value="F:peptidoglycan L,D-transpeptidase activity"/>
    <property type="evidence" value="ECO:0007669"/>
    <property type="project" value="TreeGrafter"/>
</dbReference>
<feature type="active site" description="Proton donor/acceptor" evidence="9">
    <location>
        <position position="191"/>
    </location>
</feature>
<evidence type="ECO:0000256" key="4">
    <source>
        <dbReference type="ARBA" id="ARBA00022679"/>
    </source>
</evidence>
<dbReference type="CDD" id="cd16913">
    <property type="entry name" value="YkuD_like"/>
    <property type="match status" value="1"/>
</dbReference>
<dbReference type="PANTHER" id="PTHR30582:SF24">
    <property type="entry name" value="L,D-TRANSPEPTIDASE ERFK_SRFK-RELATED"/>
    <property type="match status" value="1"/>
</dbReference>
<proteinExistence type="inferred from homology"/>
<keyword evidence="10" id="KW-0732">Signal</keyword>
<keyword evidence="6 9" id="KW-0133">Cell shape</keyword>
<dbReference type="GO" id="GO:0071555">
    <property type="term" value="P:cell wall organization"/>
    <property type="evidence" value="ECO:0007669"/>
    <property type="project" value="UniProtKB-UniRule"/>
</dbReference>
<evidence type="ECO:0000256" key="8">
    <source>
        <dbReference type="ARBA" id="ARBA00023316"/>
    </source>
</evidence>
<dbReference type="Proteomes" id="UP000012019">
    <property type="component" value="Unassembled WGS sequence"/>
</dbReference>
<dbReference type="PANTHER" id="PTHR30582">
    <property type="entry name" value="L,D-TRANSPEPTIDASE"/>
    <property type="match status" value="1"/>
</dbReference>
<evidence type="ECO:0000256" key="3">
    <source>
        <dbReference type="ARBA" id="ARBA00022676"/>
    </source>
</evidence>
<feature type="domain" description="L,D-TPase catalytic" evidence="11">
    <location>
        <begin position="92"/>
        <end position="231"/>
    </location>
</feature>
<evidence type="ECO:0000256" key="5">
    <source>
        <dbReference type="ARBA" id="ARBA00022801"/>
    </source>
</evidence>
<dbReference type="GO" id="GO:0005576">
    <property type="term" value="C:extracellular region"/>
    <property type="evidence" value="ECO:0007669"/>
    <property type="project" value="TreeGrafter"/>
</dbReference>
<dbReference type="InterPro" id="IPR038063">
    <property type="entry name" value="Transpep_catalytic_dom"/>
</dbReference>
<dbReference type="InterPro" id="IPR050979">
    <property type="entry name" value="LD-transpeptidase"/>
</dbReference>
<evidence type="ECO:0000256" key="2">
    <source>
        <dbReference type="ARBA" id="ARBA00005992"/>
    </source>
</evidence>
<feature type="signal peptide" evidence="10">
    <location>
        <begin position="1"/>
        <end position="19"/>
    </location>
</feature>
<keyword evidence="3" id="KW-0328">Glycosyltransferase</keyword>
<dbReference type="STRING" id="1286106.MPL1_04427"/>
<protein>
    <submittedName>
        <fullName evidence="12">ErfK/YbiS/YcfS/YnhG family protein</fullName>
    </submittedName>
</protein>
<evidence type="ECO:0000256" key="7">
    <source>
        <dbReference type="ARBA" id="ARBA00022984"/>
    </source>
</evidence>
<accession>M7P232</accession>
<dbReference type="OrthoDB" id="9787225at2"/>
<evidence type="ECO:0000256" key="6">
    <source>
        <dbReference type="ARBA" id="ARBA00022960"/>
    </source>
</evidence>
<dbReference type="eggNOG" id="COG1376">
    <property type="taxonomic scope" value="Bacteria"/>
</dbReference>
<dbReference type="RefSeq" id="WP_009725905.1">
    <property type="nucleotide sequence ID" value="NZ_APHR01000020.1"/>
</dbReference>
<keyword evidence="7 9" id="KW-0573">Peptidoglycan synthesis</keyword>
<evidence type="ECO:0000256" key="9">
    <source>
        <dbReference type="PROSITE-ProRule" id="PRU01373"/>
    </source>
</evidence>
<feature type="active site" description="Nucleophile" evidence="9">
    <location>
        <position position="207"/>
    </location>
</feature>
<gene>
    <name evidence="12" type="ORF">MPL1_04427</name>
</gene>
<comment type="caution">
    <text evidence="12">The sequence shown here is derived from an EMBL/GenBank/DDBJ whole genome shotgun (WGS) entry which is preliminary data.</text>
</comment>
<evidence type="ECO:0000313" key="13">
    <source>
        <dbReference type="Proteomes" id="UP000012019"/>
    </source>
</evidence>
<dbReference type="GO" id="GO:0018104">
    <property type="term" value="P:peptidoglycan-protein cross-linking"/>
    <property type="evidence" value="ECO:0007669"/>
    <property type="project" value="TreeGrafter"/>
</dbReference>
<reference evidence="12 13" key="1">
    <citation type="journal article" date="2013" name="Genome Announc.">
        <title>Draft Genome Sequence of Methylophaga lonarensis MPLT, a Haloalkaliphilic (Non-Methane-Utilizing) Methylotroph.</title>
        <authorList>
            <person name="Shetty S.A."/>
            <person name="Marathe N.P."/>
            <person name="Munot H."/>
            <person name="Antony C.P."/>
            <person name="Dhotre D.P."/>
            <person name="Murrell J.C."/>
            <person name="Shouche Y.S."/>
        </authorList>
    </citation>
    <scope>NUCLEOTIDE SEQUENCE [LARGE SCALE GENOMIC DNA]</scope>
    <source>
        <strain evidence="12 13">MPL</strain>
    </source>
</reference>
<sequence length="385" mass="43291">MFRLLSIIGATLFAFQVQATTFTLPSPETRIIGHNMILVSRHEDTLLDIARTFDLGYHDIVSANPDVDPWLPGEGQRIVIPKRYILPDAPRQGIVVNLAELRLYYYPKPASGEAQRVVTFPIGIGREGWRTPLGRMSIIQKRENPTWTPPASIRAAYLEEGKVLPDVVPPGPDNPLGAHAIRLSNPSYLIHGTHRPYGVGMRVSSGCIRLFPEDIEQLYHKVSLGTQVEIIYQPHKAAIHNGQLYLEAHKPLDDIDDRHTNNLTPMVQSIIKVQDDSLRDEDWPFVEQVVREHRGLVKGLHQDALPIVEDIWFLHAGMKKGSTAKFRAVLDKLDLGYMFWPINNRAHEEMVLGPFESEAEAIQAAEKITAAGVRVWPVMLSEDAL</sequence>
<feature type="chain" id="PRO_5004082565" evidence="10">
    <location>
        <begin position="20"/>
        <end position="385"/>
    </location>
</feature>
<dbReference type="SUPFAM" id="SSF141523">
    <property type="entry name" value="L,D-transpeptidase catalytic domain-like"/>
    <property type="match status" value="1"/>
</dbReference>
<comment type="similarity">
    <text evidence="2">Belongs to the YkuD family.</text>
</comment>
<dbReference type="GO" id="GO:0016757">
    <property type="term" value="F:glycosyltransferase activity"/>
    <property type="evidence" value="ECO:0007669"/>
    <property type="project" value="UniProtKB-KW"/>
</dbReference>
<evidence type="ECO:0000256" key="1">
    <source>
        <dbReference type="ARBA" id="ARBA00004752"/>
    </source>
</evidence>
<keyword evidence="4" id="KW-0808">Transferase</keyword>
<dbReference type="InterPro" id="IPR036779">
    <property type="entry name" value="LysM_dom_sf"/>
</dbReference>
<dbReference type="Pfam" id="PF03734">
    <property type="entry name" value="YkuD"/>
    <property type="match status" value="1"/>
</dbReference>
<dbReference type="GO" id="GO:0008360">
    <property type="term" value="P:regulation of cell shape"/>
    <property type="evidence" value="ECO:0007669"/>
    <property type="project" value="UniProtKB-UniRule"/>
</dbReference>
<organism evidence="12 13">
    <name type="scientific">Methylophaga lonarensis MPL</name>
    <dbReference type="NCBI Taxonomy" id="1286106"/>
    <lineage>
        <taxon>Bacteria</taxon>
        <taxon>Pseudomonadati</taxon>
        <taxon>Pseudomonadota</taxon>
        <taxon>Gammaproteobacteria</taxon>
        <taxon>Thiotrichales</taxon>
        <taxon>Piscirickettsiaceae</taxon>
        <taxon>Methylophaga</taxon>
    </lineage>
</organism>
<dbReference type="CDD" id="cd00118">
    <property type="entry name" value="LysM"/>
    <property type="match status" value="1"/>
</dbReference>
<dbReference type="InterPro" id="IPR005490">
    <property type="entry name" value="LD_TPept_cat_dom"/>
</dbReference>
<dbReference type="Gene3D" id="3.10.350.10">
    <property type="entry name" value="LysM domain"/>
    <property type="match status" value="1"/>
</dbReference>
<dbReference type="Gene3D" id="2.40.440.10">
    <property type="entry name" value="L,D-transpeptidase catalytic domain-like"/>
    <property type="match status" value="1"/>
</dbReference>
<dbReference type="UniPathway" id="UPA00219"/>
<keyword evidence="13" id="KW-1185">Reference proteome</keyword>
<evidence type="ECO:0000256" key="10">
    <source>
        <dbReference type="SAM" id="SignalP"/>
    </source>
</evidence>
<dbReference type="EMBL" id="APHR01000020">
    <property type="protein sequence ID" value="EMR13537.1"/>
    <property type="molecule type" value="Genomic_DNA"/>
</dbReference>
<dbReference type="InterPro" id="IPR018392">
    <property type="entry name" value="LysM"/>
</dbReference>
<dbReference type="PROSITE" id="PS52029">
    <property type="entry name" value="LD_TPASE"/>
    <property type="match status" value="1"/>
</dbReference>
<name>M7P232_9GAMM</name>
<comment type="pathway">
    <text evidence="1 9">Cell wall biogenesis; peptidoglycan biosynthesis.</text>
</comment>
<dbReference type="PATRIC" id="fig|1286106.3.peg.888"/>
<evidence type="ECO:0000259" key="11">
    <source>
        <dbReference type="PROSITE" id="PS52029"/>
    </source>
</evidence>
<keyword evidence="8 9" id="KW-0961">Cell wall biogenesis/degradation</keyword>